<organism evidence="2 3">
    <name type="scientific">Litchfieldella qijiaojingensis</name>
    <dbReference type="NCBI Taxonomy" id="980347"/>
    <lineage>
        <taxon>Bacteria</taxon>
        <taxon>Pseudomonadati</taxon>
        <taxon>Pseudomonadota</taxon>
        <taxon>Gammaproteobacteria</taxon>
        <taxon>Oceanospirillales</taxon>
        <taxon>Halomonadaceae</taxon>
        <taxon>Litchfieldella</taxon>
    </lineage>
</organism>
<dbReference type="InterPro" id="IPR047987">
    <property type="entry name" value="Gp19-like_virus"/>
</dbReference>
<dbReference type="Pfam" id="PF22530">
    <property type="entry name" value="Terminase-T7_RNaseH-like"/>
    <property type="match status" value="1"/>
</dbReference>
<dbReference type="Gene3D" id="3.40.50.300">
    <property type="entry name" value="P-loop containing nucleotide triphosphate hydrolases"/>
    <property type="match status" value="1"/>
</dbReference>
<dbReference type="EMBL" id="BMXS01000007">
    <property type="protein sequence ID" value="GGX91253.1"/>
    <property type="molecule type" value="Genomic_DNA"/>
</dbReference>
<accession>A0ABQ2YRD8</accession>
<name>A0ABQ2YRD8_9GAMM</name>
<protein>
    <recommendedName>
        <fullName evidence="1">Terminase large subunit ribonuclease H-like domain-containing protein</fullName>
    </recommendedName>
</protein>
<evidence type="ECO:0000313" key="3">
    <source>
        <dbReference type="Proteomes" id="UP000653056"/>
    </source>
</evidence>
<gene>
    <name evidence="2" type="ORF">GCM10007160_18440</name>
</gene>
<dbReference type="InterPro" id="IPR027417">
    <property type="entry name" value="P-loop_NTPase"/>
</dbReference>
<dbReference type="Gene3D" id="3.30.420.240">
    <property type="match status" value="1"/>
</dbReference>
<reference evidence="3" key="1">
    <citation type="journal article" date="2019" name="Int. J. Syst. Evol. Microbiol.">
        <title>The Global Catalogue of Microorganisms (GCM) 10K type strain sequencing project: providing services to taxonomists for standard genome sequencing and annotation.</title>
        <authorList>
            <consortium name="The Broad Institute Genomics Platform"/>
            <consortium name="The Broad Institute Genome Sequencing Center for Infectious Disease"/>
            <person name="Wu L."/>
            <person name="Ma J."/>
        </authorList>
    </citation>
    <scope>NUCLEOTIDE SEQUENCE [LARGE SCALE GENOMIC DNA]</scope>
    <source>
        <strain evidence="3">KCTC 22228</strain>
    </source>
</reference>
<keyword evidence="3" id="KW-1185">Reference proteome</keyword>
<dbReference type="HAMAP" id="MF_04147">
    <property type="entry name" value="TERL_T7"/>
    <property type="match status" value="1"/>
</dbReference>
<dbReference type="RefSeq" id="WP_189468422.1">
    <property type="nucleotide sequence ID" value="NZ_BMXS01000007.1"/>
</dbReference>
<dbReference type="InterPro" id="IPR054762">
    <property type="entry name" value="Gp19_RNaseH-like"/>
</dbReference>
<dbReference type="InterPro" id="IPR044271">
    <property type="entry name" value="Terminase_large_su_gp19"/>
</dbReference>
<dbReference type="Proteomes" id="UP000653056">
    <property type="component" value="Unassembled WGS sequence"/>
</dbReference>
<evidence type="ECO:0000259" key="1">
    <source>
        <dbReference type="Pfam" id="PF22530"/>
    </source>
</evidence>
<sequence>MHNVVNQNIPEELKDFRNFLYLTWKFLWESGAITAPKPDPTPVQYDIAHYLQTGPRRKVIEAFRGVGKSWVTSAYVCWRLLLNPHLNFLVVSASKDRSDQFSTFTKRLIYEFPLLRSLRPKQGQRDSNIMFDVGPAGISHSPSVKSVGITGQLTGSRADEIIADDVESLNNSLTHALREQLSERIKEFDAILKPGGVITFLGTPQTEMSIYNELNERGYEIRVWPARIPQNDETYKGNLAPMVMEKIARGGQARDPVDPQRFGDEDLNEREASYGRSGFALQFMLDTSLSDAEKFPLKLSDLICMPLDPERAPVKLAWSSGPEYVIGDAPNVGMAGDKFYRPMWKSNDMAEYTGSFMFIDPSGRGQDETSYAVVKMLHGWLFVMDVGGFKGGYEEATLKGLATIAAKHKVNEVWSEPNFGDGMFNELFKPWLRRIHPCTLEEGPRATQQKERRIIDTLEPVMNQHRLVIDERLIKKDYETASNPRYSLFYQMTRLTHDKGALAHDDRLDALAGAVAYWVEQMAQDADKSAQDHYDQLLNMELEKFKENILGSSLGENEQTWVHL</sequence>
<proteinExistence type="inferred from homology"/>
<dbReference type="NCBIfam" id="NF033889">
    <property type="entry name" value="termin_lrg_T7"/>
    <property type="match status" value="1"/>
</dbReference>
<comment type="caution">
    <text evidence="2">The sequence shown here is derived from an EMBL/GenBank/DDBJ whole genome shotgun (WGS) entry which is preliminary data.</text>
</comment>
<feature type="domain" description="Terminase large subunit ribonuclease H-like" evidence="1">
    <location>
        <begin position="359"/>
        <end position="467"/>
    </location>
</feature>
<evidence type="ECO:0000313" key="2">
    <source>
        <dbReference type="EMBL" id="GGX91253.1"/>
    </source>
</evidence>